<gene>
    <name evidence="2" type="ORF">MasN3_15460</name>
</gene>
<keyword evidence="3" id="KW-1185">Reference proteome</keyword>
<organism evidence="2 3">
    <name type="scientific">Massilia varians</name>
    <dbReference type="NCBI Taxonomy" id="457921"/>
    <lineage>
        <taxon>Bacteria</taxon>
        <taxon>Pseudomonadati</taxon>
        <taxon>Pseudomonadota</taxon>
        <taxon>Betaproteobacteria</taxon>
        <taxon>Burkholderiales</taxon>
        <taxon>Oxalobacteraceae</taxon>
        <taxon>Telluria group</taxon>
        <taxon>Massilia</taxon>
    </lineage>
</organism>
<dbReference type="Gene3D" id="1.10.150.690">
    <property type="entry name" value="DUF2063"/>
    <property type="match status" value="1"/>
</dbReference>
<dbReference type="Pfam" id="PF09836">
    <property type="entry name" value="DUF2063"/>
    <property type="match status" value="1"/>
</dbReference>
<dbReference type="Pfam" id="PF05114">
    <property type="entry name" value="MbnB_TglH_ChrH"/>
    <property type="match status" value="1"/>
</dbReference>
<reference evidence="2" key="1">
    <citation type="submission" date="2022-11" db="EMBL/GenBank/DDBJ databases">
        <title>Isolation and characterization of PLA-degrading bacterium Massilia sp. from Antarctic soil.</title>
        <authorList>
            <person name="Sato K."/>
            <person name="Gomez-Fuentes C."/>
            <person name="Ahmad S.A."/>
            <person name="Zulkharnain A."/>
        </authorList>
    </citation>
    <scope>NUCLEOTIDE SEQUENCE</scope>
    <source>
        <strain evidence="2">N-3</strain>
    </source>
</reference>
<evidence type="ECO:0000313" key="3">
    <source>
        <dbReference type="Proteomes" id="UP001163336"/>
    </source>
</evidence>
<dbReference type="Gene3D" id="3.20.20.150">
    <property type="entry name" value="Divalent-metal-dependent TIM barrel enzymes"/>
    <property type="match status" value="1"/>
</dbReference>
<dbReference type="RefSeq" id="WP_281913390.1">
    <property type="nucleotide sequence ID" value="NZ_AP026966.1"/>
</dbReference>
<dbReference type="InterPro" id="IPR007801">
    <property type="entry name" value="MbnB/TglH/ChrH"/>
</dbReference>
<dbReference type="InterPro" id="IPR018640">
    <property type="entry name" value="DUF2063"/>
</dbReference>
<sequence>MPAPGEGTAAGVGLRTPHYRAFLDGRPPVGFIEVHSENYLARAGWDWHVLSTLRRDYPVSLHGVGLGLGSARGFSDAHLERLRALVEAVDPFLVSEHLSWGALADRQLNDLLPLAVDDAALALLCERVDRVQERLGRRLLVENVSAYVRFRADTMSEAEFLAALARRTGCGILLDVNNLYVNQRNHGEDARAAIAALPLGSVGEIHLAGHLETPLALVDHHGAAVAEPVWELYRAALARFGRVPTLVEWDADLPPIDSLLAEAARADAIARDYPVPAAIPASRSPAPPVARSDGLAALQQGFGAALFDSKQEAALQPFLKEGGAERLALYRANLGAGWERALGQAYPVLRQLVGEEFFAGLARAYGKAAPSQDPDLAAFGARFADFLAGFAPAAPYPYLPDVARLEWAVHRACLAPDTPPLGLDALVALSPEALDGARFTLHPSVGLLRSQWAVAALWQAHQPGGPALPAHAGTPCTVLVARRGWRVEVVEVGAAQAAALDRLAAGAGFGAALDAALAAAAAGEGTPDIGAMLQGWFRLGVVTAIAADDAGCESP</sequence>
<dbReference type="InterPro" id="IPR044922">
    <property type="entry name" value="DUF2063_N_sf"/>
</dbReference>
<dbReference type="SUPFAM" id="SSF51658">
    <property type="entry name" value="Xylose isomerase-like"/>
    <property type="match status" value="1"/>
</dbReference>
<dbReference type="InterPro" id="IPR036237">
    <property type="entry name" value="Xyl_isomerase-like_sf"/>
</dbReference>
<dbReference type="NCBIfam" id="NF003818">
    <property type="entry name" value="PRK05409.1"/>
    <property type="match status" value="1"/>
</dbReference>
<protein>
    <recommendedName>
        <fullName evidence="1">Putative DNA-binding domain-containing protein</fullName>
    </recommendedName>
</protein>
<evidence type="ECO:0000313" key="2">
    <source>
        <dbReference type="EMBL" id="BDT58052.1"/>
    </source>
</evidence>
<name>A0ABN6T789_9BURK</name>
<accession>A0ABN6T789</accession>
<proteinExistence type="predicted"/>
<dbReference type="PANTHER" id="PTHR42194:SF1">
    <property type="entry name" value="UPF0276 PROTEIN HI_1600"/>
    <property type="match status" value="1"/>
</dbReference>
<dbReference type="EMBL" id="AP026966">
    <property type="protein sequence ID" value="BDT58052.1"/>
    <property type="molecule type" value="Genomic_DNA"/>
</dbReference>
<evidence type="ECO:0000259" key="1">
    <source>
        <dbReference type="Pfam" id="PF09836"/>
    </source>
</evidence>
<dbReference type="PANTHER" id="PTHR42194">
    <property type="entry name" value="UPF0276 PROTEIN HI_1600"/>
    <property type="match status" value="1"/>
</dbReference>
<dbReference type="Proteomes" id="UP001163336">
    <property type="component" value="Chromosome"/>
</dbReference>
<feature type="domain" description="Putative DNA-binding" evidence="1">
    <location>
        <begin position="298"/>
        <end position="387"/>
    </location>
</feature>